<keyword evidence="5" id="KW-1185">Reference proteome</keyword>
<evidence type="ECO:0000313" key="5">
    <source>
        <dbReference type="Proteomes" id="UP001202831"/>
    </source>
</evidence>
<dbReference type="SUPFAM" id="SSF46689">
    <property type="entry name" value="Homeodomain-like"/>
    <property type="match status" value="1"/>
</dbReference>
<dbReference type="EMBL" id="JAKIKT010000007">
    <property type="protein sequence ID" value="MCL2915504.1"/>
    <property type="molecule type" value="Genomic_DNA"/>
</dbReference>
<gene>
    <name evidence="4" type="ORF">L2725_17255</name>
</gene>
<dbReference type="RefSeq" id="WP_249250087.1">
    <property type="nucleotide sequence ID" value="NZ_JAKIKT010000007.1"/>
</dbReference>
<dbReference type="InterPro" id="IPR009057">
    <property type="entry name" value="Homeodomain-like_sf"/>
</dbReference>
<evidence type="ECO:0000256" key="1">
    <source>
        <dbReference type="ARBA" id="ARBA00023125"/>
    </source>
</evidence>
<evidence type="ECO:0000259" key="3">
    <source>
        <dbReference type="PROSITE" id="PS50977"/>
    </source>
</evidence>
<feature type="DNA-binding region" description="H-T-H motif" evidence="2">
    <location>
        <begin position="42"/>
        <end position="61"/>
    </location>
</feature>
<dbReference type="Gene3D" id="1.10.357.10">
    <property type="entry name" value="Tetracycline Repressor, domain 2"/>
    <property type="match status" value="1"/>
</dbReference>
<evidence type="ECO:0000256" key="2">
    <source>
        <dbReference type="PROSITE-ProRule" id="PRU00335"/>
    </source>
</evidence>
<dbReference type="PROSITE" id="PS50977">
    <property type="entry name" value="HTH_TETR_2"/>
    <property type="match status" value="1"/>
</dbReference>
<sequence>MTTNTRRPKEGSKQALKSANTQEAFLKATLDCYVSLGYILTTTTTVAKHTGLSRGAMMHHFPSKRALVEASIDYLNKERIRVFLTEIGKLSKQSRRIVGLDGLEVYWKLVNSKLYTAYFELRMASRTDKELAQILKNADSDFEKVWLEKIKEVFPEWCEKDTAQLSLAMDLTQSTMEGLAQCHFTNDSEERKRRVLLYTRRAIRDIYDVDKIVDIIEGEGPLSNEPR</sequence>
<reference evidence="4 5" key="1">
    <citation type="submission" date="2022-01" db="EMBL/GenBank/DDBJ databases">
        <title>Whole genome-based taxonomy of the Shewanellaceae.</title>
        <authorList>
            <person name="Martin-Rodriguez A.J."/>
        </authorList>
    </citation>
    <scope>NUCLEOTIDE SEQUENCE [LARGE SCALE GENOMIC DNA]</scope>
    <source>
        <strain evidence="4 5">DSM 21332</strain>
    </source>
</reference>
<dbReference type="PRINTS" id="PR00455">
    <property type="entry name" value="HTHTETR"/>
</dbReference>
<name>A0ABT0NAL6_9GAMM</name>
<dbReference type="Proteomes" id="UP001202831">
    <property type="component" value="Unassembled WGS sequence"/>
</dbReference>
<proteinExistence type="predicted"/>
<dbReference type="InterPro" id="IPR001647">
    <property type="entry name" value="HTH_TetR"/>
</dbReference>
<feature type="domain" description="HTH tetR-type" evidence="3">
    <location>
        <begin position="19"/>
        <end position="79"/>
    </location>
</feature>
<comment type="caution">
    <text evidence="4">The sequence shown here is derived from an EMBL/GenBank/DDBJ whole genome shotgun (WGS) entry which is preliminary data.</text>
</comment>
<accession>A0ABT0NAL6</accession>
<protein>
    <submittedName>
        <fullName evidence="4">TetR/AcrR family transcriptional regulator</fullName>
    </submittedName>
</protein>
<evidence type="ECO:0000313" key="4">
    <source>
        <dbReference type="EMBL" id="MCL2915504.1"/>
    </source>
</evidence>
<dbReference type="Pfam" id="PF00440">
    <property type="entry name" value="TetR_N"/>
    <property type="match status" value="1"/>
</dbReference>
<organism evidence="4 5">
    <name type="scientific">Shewanella corallii</name>
    <dbReference type="NCBI Taxonomy" id="560080"/>
    <lineage>
        <taxon>Bacteria</taxon>
        <taxon>Pseudomonadati</taxon>
        <taxon>Pseudomonadota</taxon>
        <taxon>Gammaproteobacteria</taxon>
        <taxon>Alteromonadales</taxon>
        <taxon>Shewanellaceae</taxon>
        <taxon>Shewanella</taxon>
    </lineage>
</organism>
<keyword evidence="1 2" id="KW-0238">DNA-binding</keyword>